<dbReference type="EMBL" id="MLFT02000005">
    <property type="protein sequence ID" value="PHT48030.1"/>
    <property type="molecule type" value="Genomic_DNA"/>
</dbReference>
<feature type="compositionally biased region" description="Polar residues" evidence="1">
    <location>
        <begin position="53"/>
        <end position="66"/>
    </location>
</feature>
<comment type="caution">
    <text evidence="2">The sequence shown here is derived from an EMBL/GenBank/DDBJ whole genome shotgun (WGS) entry which is preliminary data.</text>
</comment>
<gene>
    <name evidence="2" type="ORF">CQW23_12238</name>
</gene>
<name>A0A2G2WS79_CAPBA</name>
<feature type="compositionally biased region" description="Basic and acidic residues" evidence="1">
    <location>
        <begin position="43"/>
        <end position="52"/>
    </location>
</feature>
<keyword evidence="3" id="KW-1185">Reference proteome</keyword>
<reference evidence="2 3" key="1">
    <citation type="journal article" date="2017" name="Genome Biol.">
        <title>New reference genome sequences of hot pepper reveal the massive evolution of plant disease-resistance genes by retroduplication.</title>
        <authorList>
            <person name="Kim S."/>
            <person name="Park J."/>
            <person name="Yeom S.I."/>
            <person name="Kim Y.M."/>
            <person name="Seo E."/>
            <person name="Kim K.T."/>
            <person name="Kim M.S."/>
            <person name="Lee J.M."/>
            <person name="Cheong K."/>
            <person name="Shin H.S."/>
            <person name="Kim S.B."/>
            <person name="Han K."/>
            <person name="Lee J."/>
            <person name="Park M."/>
            <person name="Lee H.A."/>
            <person name="Lee H.Y."/>
            <person name="Lee Y."/>
            <person name="Oh S."/>
            <person name="Lee J.H."/>
            <person name="Choi E."/>
            <person name="Choi E."/>
            <person name="Lee S.E."/>
            <person name="Jeon J."/>
            <person name="Kim H."/>
            <person name="Choi G."/>
            <person name="Song H."/>
            <person name="Lee J."/>
            <person name="Lee S.C."/>
            <person name="Kwon J.K."/>
            <person name="Lee H.Y."/>
            <person name="Koo N."/>
            <person name="Hong Y."/>
            <person name="Kim R.W."/>
            <person name="Kang W.H."/>
            <person name="Huh J.H."/>
            <person name="Kang B.C."/>
            <person name="Yang T.J."/>
            <person name="Lee Y.H."/>
            <person name="Bennetzen J.L."/>
            <person name="Choi D."/>
        </authorList>
    </citation>
    <scope>NUCLEOTIDE SEQUENCE [LARGE SCALE GENOMIC DNA]</scope>
    <source>
        <strain evidence="3">cv. PBC81</strain>
    </source>
</reference>
<protein>
    <submittedName>
        <fullName evidence="2">Uncharacterized protein</fullName>
    </submittedName>
</protein>
<proteinExistence type="predicted"/>
<evidence type="ECO:0000313" key="2">
    <source>
        <dbReference type="EMBL" id="PHT48030.1"/>
    </source>
</evidence>
<evidence type="ECO:0000313" key="3">
    <source>
        <dbReference type="Proteomes" id="UP000224567"/>
    </source>
</evidence>
<feature type="region of interest" description="Disordered" evidence="1">
    <location>
        <begin position="43"/>
        <end position="90"/>
    </location>
</feature>
<accession>A0A2G2WS79</accession>
<reference evidence="3" key="2">
    <citation type="journal article" date="2017" name="J. Anim. Genet.">
        <title>Multiple reference genome sequences of hot pepper reveal the massive evolution of plant disease resistance genes by retroduplication.</title>
        <authorList>
            <person name="Kim S."/>
            <person name="Park J."/>
            <person name="Yeom S.-I."/>
            <person name="Kim Y.-M."/>
            <person name="Seo E."/>
            <person name="Kim K.-T."/>
            <person name="Kim M.-S."/>
            <person name="Lee J.M."/>
            <person name="Cheong K."/>
            <person name="Shin H.-S."/>
            <person name="Kim S.-B."/>
            <person name="Han K."/>
            <person name="Lee J."/>
            <person name="Park M."/>
            <person name="Lee H.-A."/>
            <person name="Lee H.-Y."/>
            <person name="Lee Y."/>
            <person name="Oh S."/>
            <person name="Lee J.H."/>
            <person name="Choi E."/>
            <person name="Choi E."/>
            <person name="Lee S.E."/>
            <person name="Jeon J."/>
            <person name="Kim H."/>
            <person name="Choi G."/>
            <person name="Song H."/>
            <person name="Lee J."/>
            <person name="Lee S.-C."/>
            <person name="Kwon J.-K."/>
            <person name="Lee H.-Y."/>
            <person name="Koo N."/>
            <person name="Hong Y."/>
            <person name="Kim R.W."/>
            <person name="Kang W.-H."/>
            <person name="Huh J.H."/>
            <person name="Kang B.-C."/>
            <person name="Yang T.-J."/>
            <person name="Lee Y.-H."/>
            <person name="Bennetzen J.L."/>
            <person name="Choi D."/>
        </authorList>
    </citation>
    <scope>NUCLEOTIDE SEQUENCE [LARGE SCALE GENOMIC DNA]</scope>
    <source>
        <strain evidence="3">cv. PBC81</strain>
    </source>
</reference>
<evidence type="ECO:0000256" key="1">
    <source>
        <dbReference type="SAM" id="MobiDB-lite"/>
    </source>
</evidence>
<dbReference type="AlphaFoldDB" id="A0A2G2WS79"/>
<organism evidence="2 3">
    <name type="scientific">Capsicum baccatum</name>
    <name type="common">Peruvian pepper</name>
    <dbReference type="NCBI Taxonomy" id="33114"/>
    <lineage>
        <taxon>Eukaryota</taxon>
        <taxon>Viridiplantae</taxon>
        <taxon>Streptophyta</taxon>
        <taxon>Embryophyta</taxon>
        <taxon>Tracheophyta</taxon>
        <taxon>Spermatophyta</taxon>
        <taxon>Magnoliopsida</taxon>
        <taxon>eudicotyledons</taxon>
        <taxon>Gunneridae</taxon>
        <taxon>Pentapetalae</taxon>
        <taxon>asterids</taxon>
        <taxon>lamiids</taxon>
        <taxon>Solanales</taxon>
        <taxon>Solanaceae</taxon>
        <taxon>Solanoideae</taxon>
        <taxon>Capsiceae</taxon>
        <taxon>Capsicum</taxon>
    </lineage>
</organism>
<dbReference type="Proteomes" id="UP000224567">
    <property type="component" value="Unassembled WGS sequence"/>
</dbReference>
<sequence>MKQPRDIDVFSVADVHYEDKKALSVEKQLTVEPLSAALLNVEHEDDKEHKETMSSLTEIGSYSHTPKQPDLDLKDQPSPTAKTSIEEPQC</sequence>